<dbReference type="EMBL" id="JAULSW010000006">
    <property type="protein sequence ID" value="KAK3378299.1"/>
    <property type="molecule type" value="Genomic_DNA"/>
</dbReference>
<evidence type="ECO:0000313" key="12">
    <source>
        <dbReference type="Proteomes" id="UP001285441"/>
    </source>
</evidence>
<evidence type="ECO:0000256" key="1">
    <source>
        <dbReference type="ARBA" id="ARBA00004123"/>
    </source>
</evidence>
<dbReference type="GO" id="GO:0006357">
    <property type="term" value="P:regulation of transcription by RNA polymerase II"/>
    <property type="evidence" value="ECO:0007669"/>
    <property type="project" value="InterPro"/>
</dbReference>
<dbReference type="GO" id="GO:0016592">
    <property type="term" value="C:mediator complex"/>
    <property type="evidence" value="ECO:0007669"/>
    <property type="project" value="InterPro"/>
</dbReference>
<keyword evidence="4 9" id="KW-0805">Transcription regulation</keyword>
<comment type="similarity">
    <text evidence="2 9">Belongs to the Mediator complex subunit 6 family.</text>
</comment>
<comment type="caution">
    <text evidence="11">The sequence shown here is derived from an EMBL/GenBank/DDBJ whole genome shotgun (WGS) entry which is preliminary data.</text>
</comment>
<gene>
    <name evidence="11" type="ORF">B0H63DRAFT_525538</name>
</gene>
<evidence type="ECO:0000256" key="3">
    <source>
        <dbReference type="ARBA" id="ARBA00020634"/>
    </source>
</evidence>
<evidence type="ECO:0000256" key="7">
    <source>
        <dbReference type="ARBA" id="ARBA00023242"/>
    </source>
</evidence>
<dbReference type="Proteomes" id="UP001285441">
    <property type="component" value="Unassembled WGS sequence"/>
</dbReference>
<dbReference type="PIRSF" id="PIRSF013286">
    <property type="entry name" value="MED6_fungi"/>
    <property type="match status" value="1"/>
</dbReference>
<dbReference type="GO" id="GO:0003712">
    <property type="term" value="F:transcription coregulator activity"/>
    <property type="evidence" value="ECO:0007669"/>
    <property type="project" value="InterPro"/>
</dbReference>
<dbReference type="InterPro" id="IPR038566">
    <property type="entry name" value="Mediator_Med6_sf"/>
</dbReference>
<evidence type="ECO:0000256" key="10">
    <source>
        <dbReference type="SAM" id="MobiDB-lite"/>
    </source>
</evidence>
<dbReference type="Gene3D" id="3.10.450.580">
    <property type="entry name" value="Mediator complex, subunit Med6"/>
    <property type="match status" value="1"/>
</dbReference>
<keyword evidence="6 9" id="KW-0804">Transcription</keyword>
<reference evidence="11" key="1">
    <citation type="journal article" date="2023" name="Mol. Phylogenet. Evol.">
        <title>Genome-scale phylogeny and comparative genomics of the fungal order Sordariales.</title>
        <authorList>
            <person name="Hensen N."/>
            <person name="Bonometti L."/>
            <person name="Westerberg I."/>
            <person name="Brannstrom I.O."/>
            <person name="Guillou S."/>
            <person name="Cros-Aarteil S."/>
            <person name="Calhoun S."/>
            <person name="Haridas S."/>
            <person name="Kuo A."/>
            <person name="Mondo S."/>
            <person name="Pangilinan J."/>
            <person name="Riley R."/>
            <person name="LaButti K."/>
            <person name="Andreopoulos B."/>
            <person name="Lipzen A."/>
            <person name="Chen C."/>
            <person name="Yan M."/>
            <person name="Daum C."/>
            <person name="Ng V."/>
            <person name="Clum A."/>
            <person name="Steindorff A."/>
            <person name="Ohm R.A."/>
            <person name="Martin F."/>
            <person name="Silar P."/>
            <person name="Natvig D.O."/>
            <person name="Lalanne C."/>
            <person name="Gautier V."/>
            <person name="Ament-Velasquez S.L."/>
            <person name="Kruys A."/>
            <person name="Hutchinson M.I."/>
            <person name="Powell A.J."/>
            <person name="Barry K."/>
            <person name="Miller A.N."/>
            <person name="Grigoriev I.V."/>
            <person name="Debuchy R."/>
            <person name="Gladieux P."/>
            <person name="Hiltunen Thoren M."/>
            <person name="Johannesson H."/>
        </authorList>
    </citation>
    <scope>NUCLEOTIDE SEQUENCE</scope>
    <source>
        <strain evidence="11">CBS 232.78</strain>
    </source>
</reference>
<evidence type="ECO:0000256" key="9">
    <source>
        <dbReference type="PIRNR" id="PIRNR013286"/>
    </source>
</evidence>
<reference evidence="11" key="2">
    <citation type="submission" date="2023-06" db="EMBL/GenBank/DDBJ databases">
        <authorList>
            <consortium name="Lawrence Berkeley National Laboratory"/>
            <person name="Haridas S."/>
            <person name="Hensen N."/>
            <person name="Bonometti L."/>
            <person name="Westerberg I."/>
            <person name="Brannstrom I.O."/>
            <person name="Guillou S."/>
            <person name="Cros-Aarteil S."/>
            <person name="Calhoun S."/>
            <person name="Kuo A."/>
            <person name="Mondo S."/>
            <person name="Pangilinan J."/>
            <person name="Riley R."/>
            <person name="LaButti K."/>
            <person name="Andreopoulos B."/>
            <person name="Lipzen A."/>
            <person name="Chen C."/>
            <person name="Yanf M."/>
            <person name="Daum C."/>
            <person name="Ng V."/>
            <person name="Clum A."/>
            <person name="Steindorff A."/>
            <person name="Ohm R."/>
            <person name="Martin F."/>
            <person name="Silar P."/>
            <person name="Natvig D."/>
            <person name="Lalanne C."/>
            <person name="Gautier V."/>
            <person name="Ament-velasquez S.L."/>
            <person name="Kruys A."/>
            <person name="Hutchinson M.I."/>
            <person name="Powell A.J."/>
            <person name="Barry K."/>
            <person name="Miller A.N."/>
            <person name="Grigoriev I.V."/>
            <person name="Debuchy R."/>
            <person name="Gladieux P."/>
            <person name="Thoren M.H."/>
            <person name="Johannesson H."/>
        </authorList>
    </citation>
    <scope>NUCLEOTIDE SEQUENCE</scope>
    <source>
        <strain evidence="11">CBS 232.78</strain>
    </source>
</reference>
<dbReference type="Pfam" id="PF04934">
    <property type="entry name" value="Med6"/>
    <property type="match status" value="1"/>
</dbReference>
<keyword evidence="7 9" id="KW-0539">Nucleus</keyword>
<evidence type="ECO:0000256" key="4">
    <source>
        <dbReference type="ARBA" id="ARBA00023015"/>
    </source>
</evidence>
<organism evidence="11 12">
    <name type="scientific">Podospora didyma</name>
    <dbReference type="NCBI Taxonomy" id="330526"/>
    <lineage>
        <taxon>Eukaryota</taxon>
        <taxon>Fungi</taxon>
        <taxon>Dikarya</taxon>
        <taxon>Ascomycota</taxon>
        <taxon>Pezizomycotina</taxon>
        <taxon>Sordariomycetes</taxon>
        <taxon>Sordariomycetidae</taxon>
        <taxon>Sordariales</taxon>
        <taxon>Podosporaceae</taxon>
        <taxon>Podospora</taxon>
    </lineage>
</organism>
<feature type="region of interest" description="Disordered" evidence="10">
    <location>
        <begin position="236"/>
        <end position="316"/>
    </location>
</feature>
<protein>
    <recommendedName>
        <fullName evidence="3 9">Mediator of RNA polymerase II transcription subunit 6</fullName>
    </recommendedName>
    <alternativeName>
        <fullName evidence="8 9">Mediator complex subunit 6</fullName>
    </alternativeName>
</protein>
<sequence length="316" mass="34305">MAPEPLDEIQWSDTTQEFEAGIHNNSVLYYFAKSPFFDKTSNNEVVYQQGCNNPNMAHYLTTREMFEGRLRSMSGLEYMVAQEPADTSPGAGTGVWVINKQTRRKRQGEEDDVTVHATYFMIGANVYMAPSLADILSSKIAAMSSAIAKILPTADNVQDWTPALGRVYHLPSTQTGAVKHREHHDDNSKEATPMPDTIGSGGKTGASSAAKVSALPDPLLVEDALHIHDRYGGEYMDENPITGKPGEFHLSSTGRKEKLGAPKNVPPLALKHALPALNTKVGDNPLAKSGKETKSPKTPGPQKPKRRKSKVATPGA</sequence>
<name>A0AAE0ND52_9PEZI</name>
<evidence type="ECO:0000256" key="5">
    <source>
        <dbReference type="ARBA" id="ARBA00023159"/>
    </source>
</evidence>
<feature type="compositionally biased region" description="Low complexity" evidence="10">
    <location>
        <begin position="266"/>
        <end position="277"/>
    </location>
</feature>
<dbReference type="AlphaFoldDB" id="A0AAE0ND52"/>
<comment type="subunit">
    <text evidence="9">Component of the Mediator complex.</text>
</comment>
<feature type="region of interest" description="Disordered" evidence="10">
    <location>
        <begin position="175"/>
        <end position="210"/>
    </location>
</feature>
<keyword evidence="12" id="KW-1185">Reference proteome</keyword>
<accession>A0AAE0ND52</accession>
<evidence type="ECO:0000256" key="6">
    <source>
        <dbReference type="ARBA" id="ARBA00023163"/>
    </source>
</evidence>
<proteinExistence type="inferred from homology"/>
<comment type="function">
    <text evidence="9">Component of the Mediator complex, a coactivator involved in the regulated transcription of nearly all RNA polymerase II-dependent genes. Mediator functions as a bridge to convey information from gene-specific regulatory proteins to the basal RNA polymerase II transcription machinery.</text>
</comment>
<evidence type="ECO:0000256" key="8">
    <source>
        <dbReference type="ARBA" id="ARBA00031259"/>
    </source>
</evidence>
<dbReference type="InterPro" id="IPR007018">
    <property type="entry name" value="Mediator_Med6"/>
</dbReference>
<evidence type="ECO:0000313" key="11">
    <source>
        <dbReference type="EMBL" id="KAK3378299.1"/>
    </source>
</evidence>
<evidence type="ECO:0000256" key="2">
    <source>
        <dbReference type="ARBA" id="ARBA00007526"/>
    </source>
</evidence>
<keyword evidence="5 9" id="KW-0010">Activator</keyword>
<comment type="subcellular location">
    <subcellularLocation>
        <location evidence="1 9">Nucleus</location>
    </subcellularLocation>
</comment>
<dbReference type="InterPro" id="IPR016612">
    <property type="entry name" value="Mediator_Med6_fun"/>
</dbReference>
<dbReference type="PANTHER" id="PTHR13104">
    <property type="entry name" value="MED-6-RELATED"/>
    <property type="match status" value="1"/>
</dbReference>